<proteinExistence type="predicted"/>
<dbReference type="PROSITE" id="PS51275">
    <property type="entry name" value="PEPTIDASE_C26_GGH"/>
    <property type="match status" value="1"/>
</dbReference>
<accession>A0A7R9U7X3</accession>
<evidence type="ECO:0000256" key="2">
    <source>
        <dbReference type="PROSITE-ProRule" id="PRU00607"/>
    </source>
</evidence>
<evidence type="ECO:0000256" key="1">
    <source>
        <dbReference type="PIRSR" id="PIRSR615527-1"/>
    </source>
</evidence>
<comment type="caution">
    <text evidence="2">Lacks conserved residue(s) required for the propagation of feature annotation.</text>
</comment>
<reference evidence="3" key="1">
    <citation type="submission" date="2021-01" db="EMBL/GenBank/DDBJ databases">
        <authorList>
            <person name="Corre E."/>
            <person name="Pelletier E."/>
            <person name="Niang G."/>
            <person name="Scheremetjew M."/>
            <person name="Finn R."/>
            <person name="Kale V."/>
            <person name="Holt S."/>
            <person name="Cochrane G."/>
            <person name="Meng A."/>
            <person name="Brown T."/>
            <person name="Cohen L."/>
        </authorList>
    </citation>
    <scope>NUCLEOTIDE SEQUENCE</scope>
    <source>
        <strain evidence="3">CCMP2078</strain>
    </source>
</reference>
<dbReference type="GO" id="GO:0046900">
    <property type="term" value="P:tetrahydrofolylpolyglutamate metabolic process"/>
    <property type="evidence" value="ECO:0007669"/>
    <property type="project" value="TreeGrafter"/>
</dbReference>
<dbReference type="PANTHER" id="PTHR11315:SF0">
    <property type="entry name" value="FOLATE GAMMA-GLUTAMYL HYDROLASE"/>
    <property type="match status" value="1"/>
</dbReference>
<dbReference type="SUPFAM" id="SSF52317">
    <property type="entry name" value="Class I glutamine amidotransferase-like"/>
    <property type="match status" value="1"/>
</dbReference>
<organism evidence="3">
    <name type="scientific">Pinguiococcus pyrenoidosus</name>
    <dbReference type="NCBI Taxonomy" id="172671"/>
    <lineage>
        <taxon>Eukaryota</taxon>
        <taxon>Sar</taxon>
        <taxon>Stramenopiles</taxon>
        <taxon>Ochrophyta</taxon>
        <taxon>Pinguiophyceae</taxon>
        <taxon>Pinguiochrysidales</taxon>
        <taxon>Pinguiochrysidaceae</taxon>
        <taxon>Pinguiococcus</taxon>
    </lineage>
</organism>
<dbReference type="InterPro" id="IPR015527">
    <property type="entry name" value="Pept_C26_g-glut_hydrolase"/>
</dbReference>
<name>A0A7R9U7X3_9STRA</name>
<feature type="active site" description="Proton donor" evidence="1">
    <location>
        <position position="91"/>
    </location>
</feature>
<sequence>MTLPLIFTEQAKSSKMLADMPSDLLTMLADPSQTSAFNAHHNGIDVKNFYKYDSLYTTFNVLASSIDPVTGREFVAVIESEQYPFYGVQWHPEKNVFELGMDPDGTPHEAIVHSPAAISATLNLAEFFVGEAKKNQRSFPSEGEEAAHLIWNYPVYGDVGAKFVQVYVGSFRTSTTEETSMA</sequence>
<evidence type="ECO:0000313" key="3">
    <source>
        <dbReference type="EMBL" id="CAD8255781.1"/>
    </source>
</evidence>
<gene>
    <name evidence="3" type="ORF">PPYR1160_LOCUS5273</name>
</gene>
<dbReference type="GO" id="GO:0034722">
    <property type="term" value="F:gamma-glutamyl-peptidase activity"/>
    <property type="evidence" value="ECO:0007669"/>
    <property type="project" value="TreeGrafter"/>
</dbReference>
<evidence type="ECO:0008006" key="4">
    <source>
        <dbReference type="Google" id="ProtNLM"/>
    </source>
</evidence>
<dbReference type="GO" id="GO:0005773">
    <property type="term" value="C:vacuole"/>
    <property type="evidence" value="ECO:0007669"/>
    <property type="project" value="TreeGrafter"/>
</dbReference>
<protein>
    <recommendedName>
        <fullName evidence="4">Folate gamma-glutamyl hydrolase</fullName>
    </recommendedName>
</protein>
<dbReference type="Gene3D" id="3.40.50.880">
    <property type="match status" value="1"/>
</dbReference>
<dbReference type="EMBL" id="HBEA01006858">
    <property type="protein sequence ID" value="CAD8255781.1"/>
    <property type="molecule type" value="Transcribed_RNA"/>
</dbReference>
<dbReference type="PANTHER" id="PTHR11315">
    <property type="entry name" value="PROTEASE FAMILY C26 GAMMA-GLUTAMYL HYDROLASE"/>
    <property type="match status" value="1"/>
</dbReference>
<dbReference type="AlphaFoldDB" id="A0A7R9U7X3"/>
<dbReference type="InterPro" id="IPR029062">
    <property type="entry name" value="Class_I_gatase-like"/>
</dbReference>